<comment type="pathway">
    <text evidence="7">Sulfur metabolism; dibenzothiophene degradation.</text>
</comment>
<keyword evidence="3" id="KW-0288">FMN</keyword>
<dbReference type="GO" id="GO:0004497">
    <property type="term" value="F:monooxygenase activity"/>
    <property type="evidence" value="ECO:0007669"/>
    <property type="project" value="UniProtKB-KW"/>
</dbReference>
<dbReference type="InterPro" id="IPR013107">
    <property type="entry name" value="Acyl-CoA_DH_C"/>
</dbReference>
<dbReference type="SUPFAM" id="SSF56645">
    <property type="entry name" value="Acyl-CoA dehydrogenase NM domain-like"/>
    <property type="match status" value="1"/>
</dbReference>
<comment type="subcellular location">
    <subcellularLocation>
        <location evidence="1">Cytoplasm</location>
    </subcellularLocation>
</comment>
<dbReference type="AlphaFoldDB" id="A0A2U9PUF6"/>
<comment type="catalytic activity">
    <reaction evidence="11">
        <text>dibenzothiophene + FMNH2 + O2 = dibenzothiophene 5-oxide + FMN + H2O + H(+)</text>
        <dbReference type="Rhea" id="RHEA:49076"/>
        <dbReference type="ChEBI" id="CHEBI:15377"/>
        <dbReference type="ChEBI" id="CHEBI:15378"/>
        <dbReference type="ChEBI" id="CHEBI:15379"/>
        <dbReference type="ChEBI" id="CHEBI:23681"/>
        <dbReference type="ChEBI" id="CHEBI:23683"/>
        <dbReference type="ChEBI" id="CHEBI:57618"/>
        <dbReference type="ChEBI" id="CHEBI:58210"/>
    </reaction>
</comment>
<dbReference type="InterPro" id="IPR046373">
    <property type="entry name" value="Acyl-CoA_Oxase/DH_mid-dom_sf"/>
</dbReference>
<accession>A0A2U9PUF6</accession>
<comment type="catalytic activity">
    <reaction evidence="12">
        <text>dibenzothiophene 5-oxide + FMNH2 + O2 = dibenzothiophene 5,5-dioxide + FMN + H2O + H(+)</text>
        <dbReference type="Rhea" id="RHEA:49080"/>
        <dbReference type="ChEBI" id="CHEBI:15377"/>
        <dbReference type="ChEBI" id="CHEBI:15378"/>
        <dbReference type="ChEBI" id="CHEBI:15379"/>
        <dbReference type="ChEBI" id="CHEBI:23683"/>
        <dbReference type="ChEBI" id="CHEBI:57618"/>
        <dbReference type="ChEBI" id="CHEBI:58210"/>
        <dbReference type="ChEBI" id="CHEBI:90356"/>
    </reaction>
</comment>
<feature type="domain" description="Acyl-CoA dehydrogenase/oxidase N-terminal" evidence="15">
    <location>
        <begin position="27"/>
        <end position="120"/>
    </location>
</feature>
<keyword evidence="4" id="KW-0547">Nucleotide-binding</keyword>
<evidence type="ECO:0000256" key="4">
    <source>
        <dbReference type="ARBA" id="ARBA00022741"/>
    </source>
</evidence>
<dbReference type="Pfam" id="PF08028">
    <property type="entry name" value="Acyl-CoA_dh_2"/>
    <property type="match status" value="1"/>
</dbReference>
<feature type="domain" description="Acyl-CoA dehydrogenase C-terminal" evidence="16">
    <location>
        <begin position="241"/>
        <end position="376"/>
    </location>
</feature>
<keyword evidence="6" id="KW-0503">Monooxygenase</keyword>
<dbReference type="GO" id="GO:0008470">
    <property type="term" value="F:3-methylbutanoyl-CoA dehydrogenase activity"/>
    <property type="evidence" value="ECO:0007669"/>
    <property type="project" value="TreeGrafter"/>
</dbReference>
<dbReference type="GO" id="GO:0050660">
    <property type="term" value="F:flavin adenine dinucleotide binding"/>
    <property type="evidence" value="ECO:0007669"/>
    <property type="project" value="InterPro"/>
</dbReference>
<evidence type="ECO:0000256" key="5">
    <source>
        <dbReference type="ARBA" id="ARBA00023002"/>
    </source>
</evidence>
<name>A0A2U9PUF6_MYCSE</name>
<dbReference type="InterPro" id="IPR037069">
    <property type="entry name" value="AcylCoA_DH/ox_N_sf"/>
</dbReference>
<evidence type="ECO:0000256" key="2">
    <source>
        <dbReference type="ARBA" id="ARBA00022630"/>
    </source>
</evidence>
<keyword evidence="5" id="KW-0560">Oxidoreductase</keyword>
<dbReference type="PANTHER" id="PTHR43884:SF12">
    <property type="entry name" value="ISOVALERYL-COA DEHYDROGENASE, MITOCHONDRIAL-RELATED"/>
    <property type="match status" value="1"/>
</dbReference>
<evidence type="ECO:0000256" key="11">
    <source>
        <dbReference type="ARBA" id="ARBA00047859"/>
    </source>
</evidence>
<feature type="domain" description="Acyl-CoA oxidase/dehydrogenase middle" evidence="14">
    <location>
        <begin position="138"/>
        <end position="215"/>
    </location>
</feature>
<organism evidence="17 18">
    <name type="scientific">Mycolicibacterium smegmatis (strain MKD8)</name>
    <name type="common">Mycobacterium smegmatis</name>
    <dbReference type="NCBI Taxonomy" id="1214915"/>
    <lineage>
        <taxon>Bacteria</taxon>
        <taxon>Bacillati</taxon>
        <taxon>Actinomycetota</taxon>
        <taxon>Actinomycetes</taxon>
        <taxon>Mycobacteriales</taxon>
        <taxon>Mycobacteriaceae</taxon>
        <taxon>Mycolicibacterium</taxon>
    </lineage>
</organism>
<evidence type="ECO:0000256" key="6">
    <source>
        <dbReference type="ARBA" id="ARBA00023033"/>
    </source>
</evidence>
<dbReference type="GO" id="GO:0006552">
    <property type="term" value="P:L-leucine catabolic process"/>
    <property type="evidence" value="ECO:0007669"/>
    <property type="project" value="TreeGrafter"/>
</dbReference>
<dbReference type="Pfam" id="PF02771">
    <property type="entry name" value="Acyl-CoA_dh_N"/>
    <property type="match status" value="1"/>
</dbReference>
<evidence type="ECO:0000259" key="15">
    <source>
        <dbReference type="Pfam" id="PF02771"/>
    </source>
</evidence>
<comment type="similarity">
    <text evidence="8">Belongs to the DszC flavin monooxygenase family.</text>
</comment>
<evidence type="ECO:0000259" key="14">
    <source>
        <dbReference type="Pfam" id="PF02770"/>
    </source>
</evidence>
<proteinExistence type="inferred from homology"/>
<protein>
    <recommendedName>
        <fullName evidence="10">Dibenzothiophene monooxygenase</fullName>
        <ecNumber evidence="9">1.14.14.21</ecNumber>
    </recommendedName>
</protein>
<evidence type="ECO:0000256" key="1">
    <source>
        <dbReference type="ARBA" id="ARBA00004496"/>
    </source>
</evidence>
<dbReference type="Gene3D" id="2.40.110.10">
    <property type="entry name" value="Butyryl-CoA Dehydrogenase, subunit A, domain 2"/>
    <property type="match status" value="1"/>
</dbReference>
<dbReference type="PANTHER" id="PTHR43884">
    <property type="entry name" value="ACYL-COA DEHYDROGENASE"/>
    <property type="match status" value="1"/>
</dbReference>
<evidence type="ECO:0000256" key="7">
    <source>
        <dbReference type="ARBA" id="ARBA00034307"/>
    </source>
</evidence>
<dbReference type="Gene3D" id="1.20.140.10">
    <property type="entry name" value="Butyryl-CoA Dehydrogenase, subunit A, domain 3"/>
    <property type="match status" value="1"/>
</dbReference>
<dbReference type="EMBL" id="CP027541">
    <property type="protein sequence ID" value="AWT55440.1"/>
    <property type="molecule type" value="Genomic_DNA"/>
</dbReference>
<evidence type="ECO:0000256" key="10">
    <source>
        <dbReference type="ARBA" id="ARBA00034345"/>
    </source>
</evidence>
<reference evidence="18" key="2">
    <citation type="submission" date="2018-03" db="EMBL/GenBank/DDBJ databases">
        <authorList>
            <person name="Derbyshire K."/>
            <person name="Gray T.A."/>
            <person name="Champion M."/>
        </authorList>
    </citation>
    <scope>NUCLEOTIDE SEQUENCE [LARGE SCALE GENOMIC DNA]</scope>
    <source>
        <strain evidence="18">MKD8</strain>
    </source>
</reference>
<dbReference type="RefSeq" id="WP_003895971.1">
    <property type="nucleotide sequence ID" value="NZ_CP027541.1"/>
</dbReference>
<comment type="catalytic activity">
    <reaction evidence="13">
        <text>dibenzothiophene + 2 FMNH2 + 2 O2 = dibenzothiophene 5,5-dioxide + 2 FMN + 2 H2O + 2 H(+)</text>
        <dbReference type="Rhea" id="RHEA:49072"/>
        <dbReference type="ChEBI" id="CHEBI:15377"/>
        <dbReference type="ChEBI" id="CHEBI:15378"/>
        <dbReference type="ChEBI" id="CHEBI:15379"/>
        <dbReference type="ChEBI" id="CHEBI:23681"/>
        <dbReference type="ChEBI" id="CHEBI:57618"/>
        <dbReference type="ChEBI" id="CHEBI:58210"/>
        <dbReference type="ChEBI" id="CHEBI:90356"/>
        <dbReference type="EC" id="1.14.14.21"/>
    </reaction>
</comment>
<dbReference type="InterPro" id="IPR006091">
    <property type="entry name" value="Acyl-CoA_Oxase/DH_mid-dom"/>
</dbReference>
<dbReference type="Pfam" id="PF02770">
    <property type="entry name" value="Acyl-CoA_dh_M"/>
    <property type="match status" value="1"/>
</dbReference>
<dbReference type="InterPro" id="IPR013786">
    <property type="entry name" value="AcylCoA_DH/ox_N"/>
</dbReference>
<dbReference type="Gene3D" id="1.10.540.10">
    <property type="entry name" value="Acyl-CoA dehydrogenase/oxidase, N-terminal domain"/>
    <property type="match status" value="1"/>
</dbReference>
<evidence type="ECO:0000256" key="9">
    <source>
        <dbReference type="ARBA" id="ARBA00034328"/>
    </source>
</evidence>
<reference evidence="17 18" key="1">
    <citation type="journal article" date="2013" name="Genome Announc.">
        <title>Draft genome sequence of MKD8, a conjugal recipient Mycobacterium smegmatis strain.</title>
        <authorList>
            <person name="Gray T.A."/>
            <person name="Palumbo M.J."/>
            <person name="Derbyshire K.M."/>
        </authorList>
    </citation>
    <scope>NUCLEOTIDE SEQUENCE [LARGE SCALE GENOMIC DNA]</scope>
    <source>
        <strain evidence="17 18">MKD8</strain>
    </source>
</reference>
<evidence type="ECO:0000256" key="8">
    <source>
        <dbReference type="ARBA" id="ARBA00034317"/>
    </source>
</evidence>
<dbReference type="InterPro" id="IPR009100">
    <property type="entry name" value="AcylCoA_DH/oxidase_NM_dom_sf"/>
</dbReference>
<dbReference type="GO" id="GO:0005737">
    <property type="term" value="C:cytoplasm"/>
    <property type="evidence" value="ECO:0007669"/>
    <property type="project" value="UniProtKB-SubCell"/>
</dbReference>
<dbReference type="Proteomes" id="UP000011200">
    <property type="component" value="Chromosome"/>
</dbReference>
<dbReference type="PIRSF" id="PIRSF016578">
    <property type="entry name" value="HsaA"/>
    <property type="match status" value="1"/>
</dbReference>
<keyword evidence="2" id="KW-0285">Flavoprotein</keyword>
<sequence>MILPVPELRTDLSAEQFLDDLAGTAAVIAGSAAARDAERRYPTAEYDALRDVGFWRLTIPLQYGGLGFGYETLMSAVITVAAADGSLGQLPQNHFNTLERIALAGSGELRARVFGRVADGAVLGNATAEPRERPPGENTTTLRRNGAAYCLTGRKVYATGALLGDIIAVQARDDEDGELVTALVDRYAHGVTIADDWSGFGQRTTASGTAVFDGVEVDEIDVLRFGSDPRPRYRGSAQSQLLHCAIDTGIAQGAFEAAVRLAHQVHGGRGSGAVEFTDDVLGVSRLGELWITVEGARAIVTHAAQALDALTDTDPLDKVLDAFYRVAAAKSISTEAALTVTAALIDIGGASSTRTELRLDRFWRDARTHTVHDAVRWKPYSIGRRLLTGDVADAWSIAHPFTPVDDLVHLASTRA</sequence>
<gene>
    <name evidence="17" type="ORF">D806_044780</name>
</gene>
<evidence type="ECO:0000256" key="12">
    <source>
        <dbReference type="ARBA" id="ARBA00048445"/>
    </source>
</evidence>
<dbReference type="SUPFAM" id="SSF47203">
    <property type="entry name" value="Acyl-CoA dehydrogenase C-terminal domain-like"/>
    <property type="match status" value="1"/>
</dbReference>
<evidence type="ECO:0000259" key="16">
    <source>
        <dbReference type="Pfam" id="PF08028"/>
    </source>
</evidence>
<evidence type="ECO:0000313" key="17">
    <source>
        <dbReference type="EMBL" id="AWT55440.1"/>
    </source>
</evidence>
<evidence type="ECO:0000256" key="3">
    <source>
        <dbReference type="ARBA" id="ARBA00022643"/>
    </source>
</evidence>
<evidence type="ECO:0000313" key="18">
    <source>
        <dbReference type="Proteomes" id="UP000011200"/>
    </source>
</evidence>
<evidence type="ECO:0000256" key="13">
    <source>
        <dbReference type="ARBA" id="ARBA00049456"/>
    </source>
</evidence>
<dbReference type="InterPro" id="IPR036250">
    <property type="entry name" value="AcylCo_DH-like_C"/>
</dbReference>
<dbReference type="EC" id="1.14.14.21" evidence="9"/>